<feature type="compositionally biased region" description="Pro residues" evidence="1">
    <location>
        <begin position="45"/>
        <end position="55"/>
    </location>
</feature>
<protein>
    <recommendedName>
        <fullName evidence="2">ABC1 atypical kinase-like domain-containing protein</fullName>
    </recommendedName>
</protein>
<dbReference type="InterPro" id="IPR004147">
    <property type="entry name" value="ABC1_dom"/>
</dbReference>
<accession>A0A8R7PD78</accession>
<feature type="compositionally biased region" description="Polar residues" evidence="1">
    <location>
        <begin position="13"/>
        <end position="24"/>
    </location>
</feature>
<feature type="region of interest" description="Disordered" evidence="1">
    <location>
        <begin position="1"/>
        <end position="72"/>
    </location>
</feature>
<gene>
    <name evidence="3" type="primary">LOC125536710</name>
</gene>
<dbReference type="GeneID" id="125536710"/>
<reference evidence="3" key="3">
    <citation type="submission" date="2022-06" db="UniProtKB">
        <authorList>
            <consortium name="EnsemblPlants"/>
        </authorList>
    </citation>
    <scope>IDENTIFICATION</scope>
</reference>
<dbReference type="Gramene" id="TuG1812G0200002272.01.T01">
    <property type="protein sequence ID" value="TuG1812G0200002272.01.T01"/>
    <property type="gene ID" value="TuG1812G0200002272.01"/>
</dbReference>
<sequence>MPSSPRKDRGGTSVDSKQISQSRGSKSRAVVASEPHTVASQFQSLPPPPPPPPRPASLGPADRGSGPESPLRSALRGFGLVRPCVDGLSWGFGGGWHALRRPGAVNPMLRLLSVGERLLTTGTNRRTARLSQSSHASGYYATVRDNGLSTRRNIPPVFSRMFSHYKDIVRKKVEDHNYRKRFSRGYGSLSGAVSNSSARQQGQLTLKRPSHMYSYSGPRFPLLSRAACALTLSLTRSHIIPGVVALAFGKMALSQPVLADSRPYMPKMEGIVTRTRDTGELLSAMARSVWEGITLFIRAVHLAFLFFPATALAPFADSLSIEFRRRWLSLVRRTLEKAGPAFIKWGQWAATRPDLFPSDLCVELAKLHSGAPVHGFAYSKASIEKAFGRKLSEIFETFEENPVASGSIAQIHRATLKDRPDSNSTRKKKRDQHPVKHVAVKVRHPGVGESIKKDFLLINFMAKVSNAVPGLSWLRLDESVRQFAVFMMSQVDLSREASNLHRFRHNFRRWRHVSFPEPLYPLVHPAVLIESFENGESVARFVDETEGNSRMKKDLAHIGTYAFLKMLLEDNFIHADMHPGNILVRLNETKNKRKTFFRSKPHIVFLDVGMTAELSVADRDNLKQFFKAVAIRDGRTAAKCTLRLSDNQSCPNPAAFTEELDKTFTFWGTPEGDVFHPVECMHQLLDTVRRHKVNIDGNICTVMVTILVLEGWQRKLDPRFDIMETLKTLLIEKEVKQPPPDYFG</sequence>
<dbReference type="RefSeq" id="XP_048555909.1">
    <property type="nucleotide sequence ID" value="XM_048699952.1"/>
</dbReference>
<dbReference type="PANTHER" id="PTHR45890">
    <property type="entry name" value="AARF DOMAIN CONTAINING KINASE 2 (PREDICTED)"/>
    <property type="match status" value="1"/>
</dbReference>
<proteinExistence type="predicted"/>
<keyword evidence="4" id="KW-1185">Reference proteome</keyword>
<dbReference type="KEGG" id="tua:125536700"/>
<name>A0A8R7PD78_TRIUA</name>
<dbReference type="Pfam" id="PF03109">
    <property type="entry name" value="ABC1"/>
    <property type="match status" value="1"/>
</dbReference>
<dbReference type="AlphaFoldDB" id="A0A8R7PD78"/>
<dbReference type="OrthoDB" id="1290869at2759"/>
<evidence type="ECO:0000313" key="3">
    <source>
        <dbReference type="EnsemblPlants" id="TuG1812G0200002272.01.T01"/>
    </source>
</evidence>
<reference evidence="3" key="2">
    <citation type="submission" date="2018-03" db="EMBL/GenBank/DDBJ databases">
        <title>The Triticum urartu genome reveals the dynamic nature of wheat genome evolution.</title>
        <authorList>
            <person name="Ling H."/>
            <person name="Ma B."/>
            <person name="Shi X."/>
            <person name="Liu H."/>
            <person name="Dong L."/>
            <person name="Sun H."/>
            <person name="Cao Y."/>
            <person name="Gao Q."/>
            <person name="Zheng S."/>
            <person name="Li Y."/>
            <person name="Yu Y."/>
            <person name="Du H."/>
            <person name="Qi M."/>
            <person name="Li Y."/>
            <person name="Yu H."/>
            <person name="Cui Y."/>
            <person name="Wang N."/>
            <person name="Chen C."/>
            <person name="Wu H."/>
            <person name="Zhao Y."/>
            <person name="Zhang J."/>
            <person name="Li Y."/>
            <person name="Zhou W."/>
            <person name="Zhang B."/>
            <person name="Hu W."/>
            <person name="Eijk M."/>
            <person name="Tang J."/>
            <person name="Witsenboer H."/>
            <person name="Zhao S."/>
            <person name="Li Z."/>
            <person name="Zhang A."/>
            <person name="Wang D."/>
            <person name="Liang C."/>
        </authorList>
    </citation>
    <scope>NUCLEOTIDE SEQUENCE [LARGE SCALE GENOMIC DNA]</scope>
    <source>
        <strain evidence="3">cv. G1812</strain>
    </source>
</reference>
<feature type="compositionally biased region" description="Basic and acidic residues" evidence="1">
    <location>
        <begin position="1"/>
        <end position="10"/>
    </location>
</feature>
<reference evidence="4" key="1">
    <citation type="journal article" date="2013" name="Nature">
        <title>Draft genome of the wheat A-genome progenitor Triticum urartu.</title>
        <authorList>
            <person name="Ling H.Q."/>
            <person name="Zhao S."/>
            <person name="Liu D."/>
            <person name="Wang J."/>
            <person name="Sun H."/>
            <person name="Zhang C."/>
            <person name="Fan H."/>
            <person name="Li D."/>
            <person name="Dong L."/>
            <person name="Tao Y."/>
            <person name="Gao C."/>
            <person name="Wu H."/>
            <person name="Li Y."/>
            <person name="Cui Y."/>
            <person name="Guo X."/>
            <person name="Zheng S."/>
            <person name="Wang B."/>
            <person name="Yu K."/>
            <person name="Liang Q."/>
            <person name="Yang W."/>
            <person name="Lou X."/>
            <person name="Chen J."/>
            <person name="Feng M."/>
            <person name="Jian J."/>
            <person name="Zhang X."/>
            <person name="Luo G."/>
            <person name="Jiang Y."/>
            <person name="Liu J."/>
            <person name="Wang Z."/>
            <person name="Sha Y."/>
            <person name="Zhang B."/>
            <person name="Wu H."/>
            <person name="Tang D."/>
            <person name="Shen Q."/>
            <person name="Xue P."/>
            <person name="Zou S."/>
            <person name="Wang X."/>
            <person name="Liu X."/>
            <person name="Wang F."/>
            <person name="Yang Y."/>
            <person name="An X."/>
            <person name="Dong Z."/>
            <person name="Zhang K."/>
            <person name="Zhang X."/>
            <person name="Luo M.C."/>
            <person name="Dvorak J."/>
            <person name="Tong Y."/>
            <person name="Wang J."/>
            <person name="Yang H."/>
            <person name="Li Z."/>
            <person name="Wang D."/>
            <person name="Zhang A."/>
            <person name="Wang J."/>
        </authorList>
    </citation>
    <scope>NUCLEOTIDE SEQUENCE</scope>
    <source>
        <strain evidence="4">cv. G1812</strain>
    </source>
</reference>
<dbReference type="InterPro" id="IPR044095">
    <property type="entry name" value="ADCK2_dom"/>
</dbReference>
<dbReference type="InterPro" id="IPR052402">
    <property type="entry name" value="ADCK_kinase"/>
</dbReference>
<evidence type="ECO:0000259" key="2">
    <source>
        <dbReference type="Pfam" id="PF03109"/>
    </source>
</evidence>
<dbReference type="InterPro" id="IPR011009">
    <property type="entry name" value="Kinase-like_dom_sf"/>
</dbReference>
<dbReference type="Proteomes" id="UP000015106">
    <property type="component" value="Chromosome 2"/>
</dbReference>
<evidence type="ECO:0000256" key="1">
    <source>
        <dbReference type="SAM" id="MobiDB-lite"/>
    </source>
</evidence>
<dbReference type="PANTHER" id="PTHR45890:SF7">
    <property type="entry name" value="OS07G0558000 PROTEIN"/>
    <property type="match status" value="1"/>
</dbReference>
<dbReference type="EnsemblPlants" id="TuG1812G0200002272.01.T01">
    <property type="protein sequence ID" value="TuG1812G0200002272.01.T01"/>
    <property type="gene ID" value="TuG1812G0200002272.01"/>
</dbReference>
<evidence type="ECO:0000313" key="4">
    <source>
        <dbReference type="Proteomes" id="UP000015106"/>
    </source>
</evidence>
<dbReference type="CDD" id="cd13971">
    <property type="entry name" value="ADCK2-like"/>
    <property type="match status" value="1"/>
</dbReference>
<feature type="domain" description="ABC1 atypical kinase-like" evidence="2">
    <location>
        <begin position="367"/>
        <end position="639"/>
    </location>
</feature>
<organism evidence="3 4">
    <name type="scientific">Triticum urartu</name>
    <name type="common">Red wild einkorn</name>
    <name type="synonym">Crithodium urartu</name>
    <dbReference type="NCBI Taxonomy" id="4572"/>
    <lineage>
        <taxon>Eukaryota</taxon>
        <taxon>Viridiplantae</taxon>
        <taxon>Streptophyta</taxon>
        <taxon>Embryophyta</taxon>
        <taxon>Tracheophyta</taxon>
        <taxon>Spermatophyta</taxon>
        <taxon>Magnoliopsida</taxon>
        <taxon>Liliopsida</taxon>
        <taxon>Poales</taxon>
        <taxon>Poaceae</taxon>
        <taxon>BOP clade</taxon>
        <taxon>Pooideae</taxon>
        <taxon>Triticodae</taxon>
        <taxon>Triticeae</taxon>
        <taxon>Triticinae</taxon>
        <taxon>Triticum</taxon>
    </lineage>
</organism>
<dbReference type="SUPFAM" id="SSF56112">
    <property type="entry name" value="Protein kinase-like (PK-like)"/>
    <property type="match status" value="1"/>
</dbReference>